<keyword evidence="1" id="KW-0862">Zinc</keyword>
<dbReference type="EMBL" id="DS113741">
    <property type="protein sequence ID" value="EAX96861.1"/>
    <property type="molecule type" value="Genomic_DNA"/>
</dbReference>
<accession>A2FE33</accession>
<dbReference type="PROSITE" id="PS50089">
    <property type="entry name" value="ZF_RING_2"/>
    <property type="match status" value="1"/>
</dbReference>
<dbReference type="VEuPathDB" id="TrichDB:TVAGG3_0553360"/>
<dbReference type="GO" id="GO:0008270">
    <property type="term" value="F:zinc ion binding"/>
    <property type="evidence" value="ECO:0007669"/>
    <property type="project" value="UniProtKB-KW"/>
</dbReference>
<evidence type="ECO:0000256" key="2">
    <source>
        <dbReference type="SAM" id="Coils"/>
    </source>
</evidence>
<dbReference type="InterPro" id="IPR013083">
    <property type="entry name" value="Znf_RING/FYVE/PHD"/>
</dbReference>
<evidence type="ECO:0000313" key="4">
    <source>
        <dbReference type="EMBL" id="EAX96861.1"/>
    </source>
</evidence>
<gene>
    <name evidence="4" type="ORF">TVAG_470260</name>
</gene>
<proteinExistence type="predicted"/>
<keyword evidence="5" id="KW-1185">Reference proteome</keyword>
<dbReference type="RefSeq" id="XP_001309791.1">
    <property type="nucleotide sequence ID" value="XM_001309790.1"/>
</dbReference>
<reference evidence="4" key="1">
    <citation type="submission" date="2006-10" db="EMBL/GenBank/DDBJ databases">
        <authorList>
            <person name="Amadeo P."/>
            <person name="Zhao Q."/>
            <person name="Wortman J."/>
            <person name="Fraser-Liggett C."/>
            <person name="Carlton J."/>
        </authorList>
    </citation>
    <scope>NUCLEOTIDE SEQUENCE</scope>
    <source>
        <strain evidence="4">G3</strain>
    </source>
</reference>
<keyword evidence="1" id="KW-0863">Zinc-finger</keyword>
<name>A2FE33_TRIV3</name>
<dbReference type="AlphaFoldDB" id="A2FE33"/>
<sequence length="113" mass="12748">MNTNVDAQTLLTRVIQSFHDSEKKSKTIAKEIIEKQKMEAEESENENDVLQNKCIFCKNLIESSELVSILPCCNALCHVKCIAKHNSNSCPSCKGRIPQDFKNLCNELTPYAD</sequence>
<evidence type="ECO:0000256" key="1">
    <source>
        <dbReference type="PROSITE-ProRule" id="PRU00175"/>
    </source>
</evidence>
<dbReference type="VEuPathDB" id="TrichDB:TVAG_470260"/>
<feature type="coiled-coil region" evidence="2">
    <location>
        <begin position="26"/>
        <end position="53"/>
    </location>
</feature>
<dbReference type="InterPro" id="IPR001841">
    <property type="entry name" value="Znf_RING"/>
</dbReference>
<dbReference type="InParanoid" id="A2FE33"/>
<evidence type="ECO:0000259" key="3">
    <source>
        <dbReference type="PROSITE" id="PS50089"/>
    </source>
</evidence>
<feature type="domain" description="RING-type" evidence="3">
    <location>
        <begin position="54"/>
        <end position="94"/>
    </location>
</feature>
<dbReference type="Gene3D" id="3.30.40.10">
    <property type="entry name" value="Zinc/RING finger domain, C3HC4 (zinc finger)"/>
    <property type="match status" value="1"/>
</dbReference>
<evidence type="ECO:0000313" key="5">
    <source>
        <dbReference type="Proteomes" id="UP000001542"/>
    </source>
</evidence>
<protein>
    <recommendedName>
        <fullName evidence="3">RING-type domain-containing protein</fullName>
    </recommendedName>
</protein>
<dbReference type="KEGG" id="tva:4754637"/>
<dbReference type="Proteomes" id="UP000001542">
    <property type="component" value="Unassembled WGS sequence"/>
</dbReference>
<organism evidence="4 5">
    <name type="scientific">Trichomonas vaginalis (strain ATCC PRA-98 / G3)</name>
    <dbReference type="NCBI Taxonomy" id="412133"/>
    <lineage>
        <taxon>Eukaryota</taxon>
        <taxon>Metamonada</taxon>
        <taxon>Parabasalia</taxon>
        <taxon>Trichomonadida</taxon>
        <taxon>Trichomonadidae</taxon>
        <taxon>Trichomonas</taxon>
    </lineage>
</organism>
<keyword evidence="1" id="KW-0479">Metal-binding</keyword>
<reference evidence="4" key="2">
    <citation type="journal article" date="2007" name="Science">
        <title>Draft genome sequence of the sexually transmitted pathogen Trichomonas vaginalis.</title>
        <authorList>
            <person name="Carlton J.M."/>
            <person name="Hirt R.P."/>
            <person name="Silva J.C."/>
            <person name="Delcher A.L."/>
            <person name="Schatz M."/>
            <person name="Zhao Q."/>
            <person name="Wortman J.R."/>
            <person name="Bidwell S.L."/>
            <person name="Alsmark U.C.M."/>
            <person name="Besteiro S."/>
            <person name="Sicheritz-Ponten T."/>
            <person name="Noel C.J."/>
            <person name="Dacks J.B."/>
            <person name="Foster P.G."/>
            <person name="Simillion C."/>
            <person name="Van de Peer Y."/>
            <person name="Miranda-Saavedra D."/>
            <person name="Barton G.J."/>
            <person name="Westrop G.D."/>
            <person name="Mueller S."/>
            <person name="Dessi D."/>
            <person name="Fiori P.L."/>
            <person name="Ren Q."/>
            <person name="Paulsen I."/>
            <person name="Zhang H."/>
            <person name="Bastida-Corcuera F.D."/>
            <person name="Simoes-Barbosa A."/>
            <person name="Brown M.T."/>
            <person name="Hayes R.D."/>
            <person name="Mukherjee M."/>
            <person name="Okumura C.Y."/>
            <person name="Schneider R."/>
            <person name="Smith A.J."/>
            <person name="Vanacova S."/>
            <person name="Villalvazo M."/>
            <person name="Haas B.J."/>
            <person name="Pertea M."/>
            <person name="Feldblyum T.V."/>
            <person name="Utterback T.R."/>
            <person name="Shu C.L."/>
            <person name="Osoegawa K."/>
            <person name="de Jong P.J."/>
            <person name="Hrdy I."/>
            <person name="Horvathova L."/>
            <person name="Zubacova Z."/>
            <person name="Dolezal P."/>
            <person name="Malik S.B."/>
            <person name="Logsdon J.M. Jr."/>
            <person name="Henze K."/>
            <person name="Gupta A."/>
            <person name="Wang C.C."/>
            <person name="Dunne R.L."/>
            <person name="Upcroft J.A."/>
            <person name="Upcroft P."/>
            <person name="White O."/>
            <person name="Salzberg S.L."/>
            <person name="Tang P."/>
            <person name="Chiu C.-H."/>
            <person name="Lee Y.-S."/>
            <person name="Embley T.M."/>
            <person name="Coombs G.H."/>
            <person name="Mottram J.C."/>
            <person name="Tachezy J."/>
            <person name="Fraser-Liggett C.M."/>
            <person name="Johnson P.J."/>
        </authorList>
    </citation>
    <scope>NUCLEOTIDE SEQUENCE [LARGE SCALE GENOMIC DNA]</scope>
    <source>
        <strain evidence="4">G3</strain>
    </source>
</reference>
<keyword evidence="2" id="KW-0175">Coiled coil</keyword>
<dbReference type="SUPFAM" id="SSF57850">
    <property type="entry name" value="RING/U-box"/>
    <property type="match status" value="1"/>
</dbReference>